<name>A0A1H4BI31_9ACTO</name>
<dbReference type="InterPro" id="IPR014710">
    <property type="entry name" value="RmlC-like_jellyroll"/>
</dbReference>
<reference evidence="8" key="1">
    <citation type="submission" date="2016-10" db="EMBL/GenBank/DDBJ databases">
        <authorList>
            <person name="Varghese N."/>
            <person name="Submissions S."/>
        </authorList>
    </citation>
    <scope>NUCLEOTIDE SEQUENCE [LARGE SCALE GENOMIC DNA]</scope>
    <source>
        <strain evidence="8">KPR-1</strain>
    </source>
</reference>
<evidence type="ECO:0000256" key="1">
    <source>
        <dbReference type="ARBA" id="ARBA00010154"/>
    </source>
</evidence>
<dbReference type="InterPro" id="IPR036291">
    <property type="entry name" value="NAD(P)-bd_dom_sf"/>
</dbReference>
<dbReference type="SUPFAM" id="SSF51182">
    <property type="entry name" value="RmlC-like cupins"/>
    <property type="match status" value="1"/>
</dbReference>
<keyword evidence="5" id="KW-0521">NADP</keyword>
<feature type="active site" description="Proton donor" evidence="3">
    <location>
        <position position="130"/>
    </location>
</feature>
<organism evidence="7 8">
    <name type="scientific">Bowdeniella nasicola</name>
    <dbReference type="NCBI Taxonomy" id="208480"/>
    <lineage>
        <taxon>Bacteria</taxon>
        <taxon>Bacillati</taxon>
        <taxon>Actinomycetota</taxon>
        <taxon>Actinomycetes</taxon>
        <taxon>Actinomycetales</taxon>
        <taxon>Actinomycetaceae</taxon>
        <taxon>Bowdeniella</taxon>
    </lineage>
</organism>
<comment type="pathway">
    <text evidence="5">Carbohydrate biosynthesis; dTDP-L-rhamnose biosynthesis.</text>
</comment>
<comment type="similarity">
    <text evidence="2 5">Belongs to the dTDP-4-dehydrorhamnose reductase family.</text>
</comment>
<keyword evidence="8" id="KW-1185">Reference proteome</keyword>
<dbReference type="GO" id="GO:0005829">
    <property type="term" value="C:cytosol"/>
    <property type="evidence" value="ECO:0007669"/>
    <property type="project" value="TreeGrafter"/>
</dbReference>
<dbReference type="InterPro" id="IPR011051">
    <property type="entry name" value="RmlC_Cupin_sf"/>
</dbReference>
<evidence type="ECO:0000256" key="5">
    <source>
        <dbReference type="RuleBase" id="RU364082"/>
    </source>
</evidence>
<dbReference type="UniPathway" id="UPA00124"/>
<evidence type="ECO:0000256" key="3">
    <source>
        <dbReference type="PIRSR" id="PIRSR600888-1"/>
    </source>
</evidence>
<dbReference type="SUPFAM" id="SSF51735">
    <property type="entry name" value="NAD(P)-binding Rossmann-fold domains"/>
    <property type="match status" value="1"/>
</dbReference>
<dbReference type="Pfam" id="PF00908">
    <property type="entry name" value="dTDP_sugar_isom"/>
    <property type="match status" value="1"/>
</dbReference>
<dbReference type="NCBIfam" id="TIGR01214">
    <property type="entry name" value="rmlD"/>
    <property type="match status" value="1"/>
</dbReference>
<dbReference type="EMBL" id="FNQV01000010">
    <property type="protein sequence ID" value="SEA47823.1"/>
    <property type="molecule type" value="Genomic_DNA"/>
</dbReference>
<evidence type="ECO:0000256" key="2">
    <source>
        <dbReference type="ARBA" id="ARBA00010944"/>
    </source>
</evidence>
<dbReference type="PANTHER" id="PTHR10491">
    <property type="entry name" value="DTDP-4-DEHYDRORHAMNOSE REDUCTASE"/>
    <property type="match status" value="1"/>
</dbReference>
<evidence type="ECO:0000313" key="7">
    <source>
        <dbReference type="EMBL" id="SEA47823.1"/>
    </source>
</evidence>
<dbReference type="GO" id="GO:0019305">
    <property type="term" value="P:dTDP-rhamnose biosynthetic process"/>
    <property type="evidence" value="ECO:0007669"/>
    <property type="project" value="UniProtKB-UniPathway"/>
</dbReference>
<dbReference type="Gene3D" id="3.40.50.720">
    <property type="entry name" value="NAD(P)-binding Rossmann-like Domain"/>
    <property type="match status" value="1"/>
</dbReference>
<comment type="similarity">
    <text evidence="1">Belongs to the dTDP-4-dehydrorhamnose 3,5-epimerase family.</text>
</comment>
<dbReference type="AlphaFoldDB" id="A0A1H4BI31"/>
<dbReference type="OrthoDB" id="9803892at2"/>
<feature type="domain" description="RmlD-like substrate binding" evidence="6">
    <location>
        <begin position="188"/>
        <end position="470"/>
    </location>
</feature>
<feature type="site" description="Participates in a stacking interaction with the thymidine ring of dTDP-4-oxo-6-deoxyglucose" evidence="4">
    <location>
        <position position="136"/>
    </location>
</feature>
<dbReference type="GO" id="GO:0008831">
    <property type="term" value="F:dTDP-4-dehydrorhamnose reductase activity"/>
    <property type="evidence" value="ECO:0007669"/>
    <property type="project" value="UniProtKB-EC"/>
</dbReference>
<keyword evidence="5" id="KW-0560">Oxidoreductase</keyword>
<dbReference type="GO" id="GO:0008830">
    <property type="term" value="F:dTDP-4-dehydrorhamnose 3,5-epimerase activity"/>
    <property type="evidence" value="ECO:0007669"/>
    <property type="project" value="InterPro"/>
</dbReference>
<dbReference type="Gene3D" id="2.60.120.10">
    <property type="entry name" value="Jelly Rolls"/>
    <property type="match status" value="1"/>
</dbReference>
<dbReference type="InterPro" id="IPR005913">
    <property type="entry name" value="dTDP_dehydrorham_reduct"/>
</dbReference>
<comment type="function">
    <text evidence="5">Catalyzes the reduction of dTDP-6-deoxy-L-lyxo-4-hexulose to yield dTDP-L-rhamnose.</text>
</comment>
<dbReference type="Pfam" id="PF04321">
    <property type="entry name" value="RmlD_sub_bind"/>
    <property type="match status" value="1"/>
</dbReference>
<proteinExistence type="inferred from homology"/>
<evidence type="ECO:0000313" key="8">
    <source>
        <dbReference type="Proteomes" id="UP000199288"/>
    </source>
</evidence>
<dbReference type="CDD" id="cd05254">
    <property type="entry name" value="dTDP_HR_like_SDR_e"/>
    <property type="match status" value="1"/>
</dbReference>
<feature type="active site" description="Proton acceptor" evidence="3">
    <location>
        <position position="67"/>
    </location>
</feature>
<protein>
    <recommendedName>
        <fullName evidence="5">dTDP-4-dehydrorhamnose reductase</fullName>
        <ecNumber evidence="5">1.1.1.133</ecNumber>
    </recommendedName>
</protein>
<dbReference type="PANTHER" id="PTHR10491:SF4">
    <property type="entry name" value="METHIONINE ADENOSYLTRANSFERASE 2 SUBUNIT BETA"/>
    <property type="match status" value="1"/>
</dbReference>
<gene>
    <name evidence="7" type="ORF">SAMN02910418_01667</name>
</gene>
<dbReference type="RefSeq" id="WP_092564831.1">
    <property type="nucleotide sequence ID" value="NZ_FNQV01000010.1"/>
</dbReference>
<evidence type="ECO:0000256" key="4">
    <source>
        <dbReference type="PIRSR" id="PIRSR600888-3"/>
    </source>
</evidence>
<dbReference type="Gene3D" id="3.90.25.10">
    <property type="entry name" value="UDP-galactose 4-epimerase, domain 1"/>
    <property type="match status" value="1"/>
</dbReference>
<accession>A0A1H4BI31</accession>
<dbReference type="InterPro" id="IPR000888">
    <property type="entry name" value="RmlC-like"/>
</dbReference>
<sequence length="477" mass="51606">MSSNFSVSPTEIPGLLLIDVPVYGDNRGWFKENWQNAKLAAAGLPVLGPVQNNISFNAAVGVTRGIHAEPWDKYISVANGKVFGAWVDLRPGSGFGRVVTAEIGPDRAVFVPRGVGNAFQTLQPGTSYTYLVNAHWSADAQDDYTFVNLADPELAVPWPIPLAEAEVSDKDRHHPMLTDVEPVSEPPVLILGSSGQLGRALVKTCEEQGQAFTTLDRPGFDLSNIDADHLGSLRRFKAVINAAAFTDVDGAESPEGSQQAWAINATGVADLARHCEAAGVPLLHVSTDYVFDGSRPLGQSYSPQDPIVPLNVYGASKAAGELAVTTTARHWVVRTSWLIGDGPNFVRTMLGLADRGIDPKVVDDQWGRLTFTTDLANAILHLIRSSAPYGTYHVTGSGEAASWFAIARHVFELAGADPHRVSPVTAEEYYRDKPLAARRPTNSVMDLAALRDAGFDPPDHFESLEKYIRDEKERAES</sequence>
<dbReference type="Proteomes" id="UP000199288">
    <property type="component" value="Unassembled WGS sequence"/>
</dbReference>
<evidence type="ECO:0000259" key="6">
    <source>
        <dbReference type="Pfam" id="PF04321"/>
    </source>
</evidence>
<dbReference type="EC" id="1.1.1.133" evidence="5"/>
<dbReference type="InterPro" id="IPR029903">
    <property type="entry name" value="RmlD-like-bd"/>
</dbReference>